<organism evidence="2">
    <name type="scientific">Oikopleura dioica</name>
    <name type="common">Tunicate</name>
    <dbReference type="NCBI Taxonomy" id="34765"/>
    <lineage>
        <taxon>Eukaryota</taxon>
        <taxon>Metazoa</taxon>
        <taxon>Chordata</taxon>
        <taxon>Tunicata</taxon>
        <taxon>Appendicularia</taxon>
        <taxon>Copelata</taxon>
        <taxon>Oikopleuridae</taxon>
        <taxon>Oikopleura</taxon>
    </lineage>
</organism>
<sequence length="50" mass="5419">MLPDEPDEVHLIGSNTMSKNIGRWDSLDSDSGSETYQADSENDSDADDSA</sequence>
<proteinExistence type="predicted"/>
<accession>E4Z5S6</accession>
<gene>
    <name evidence="2" type="ORF">GSOID_T00027618001</name>
</gene>
<reference evidence="2" key="1">
    <citation type="journal article" date="2010" name="Science">
        <title>Plasticity of animal genome architecture unmasked by rapid evolution of a pelagic tunicate.</title>
        <authorList>
            <person name="Denoeud F."/>
            <person name="Henriet S."/>
            <person name="Mungpakdee S."/>
            <person name="Aury J.M."/>
            <person name="Da Silva C."/>
            <person name="Brinkmann H."/>
            <person name="Mikhaleva J."/>
            <person name="Olsen L.C."/>
            <person name="Jubin C."/>
            <person name="Canestro C."/>
            <person name="Bouquet J.M."/>
            <person name="Danks G."/>
            <person name="Poulain J."/>
            <person name="Campsteijn C."/>
            <person name="Adamski M."/>
            <person name="Cross I."/>
            <person name="Yadetie F."/>
            <person name="Muffato M."/>
            <person name="Louis A."/>
            <person name="Butcher S."/>
            <person name="Tsagkogeorga G."/>
            <person name="Konrad A."/>
            <person name="Singh S."/>
            <person name="Jensen M.F."/>
            <person name="Cong E.H."/>
            <person name="Eikeseth-Otteraa H."/>
            <person name="Noel B."/>
            <person name="Anthouard V."/>
            <person name="Porcel B.M."/>
            <person name="Kachouri-Lafond R."/>
            <person name="Nishino A."/>
            <person name="Ugolini M."/>
            <person name="Chourrout P."/>
            <person name="Nishida H."/>
            <person name="Aasland R."/>
            <person name="Huzurbazar S."/>
            <person name="Westhof E."/>
            <person name="Delsuc F."/>
            <person name="Lehrach H."/>
            <person name="Reinhardt R."/>
            <person name="Weissenbach J."/>
            <person name="Roy S.W."/>
            <person name="Artiguenave F."/>
            <person name="Postlethwait J.H."/>
            <person name="Manak J.R."/>
            <person name="Thompson E.M."/>
            <person name="Jaillon O."/>
            <person name="Du Pasquier L."/>
            <person name="Boudinot P."/>
            <person name="Liberles D.A."/>
            <person name="Volff J.N."/>
            <person name="Philippe H."/>
            <person name="Lenhard B."/>
            <person name="Roest Crollius H."/>
            <person name="Wincker P."/>
            <person name="Chourrout D."/>
        </authorList>
    </citation>
    <scope>NUCLEOTIDE SEQUENCE [LARGE SCALE GENOMIC DNA]</scope>
</reference>
<evidence type="ECO:0000313" key="2">
    <source>
        <dbReference type="EMBL" id="CBY43054.1"/>
    </source>
</evidence>
<evidence type="ECO:0000256" key="1">
    <source>
        <dbReference type="SAM" id="MobiDB-lite"/>
    </source>
</evidence>
<dbReference type="AlphaFoldDB" id="E4Z5S6"/>
<name>E4Z5S6_OIKDI</name>
<feature type="region of interest" description="Disordered" evidence="1">
    <location>
        <begin position="1"/>
        <end position="50"/>
    </location>
</feature>
<dbReference type="EMBL" id="FN657786">
    <property type="protein sequence ID" value="CBY43054.1"/>
    <property type="molecule type" value="Genomic_DNA"/>
</dbReference>
<dbReference type="Proteomes" id="UP000011014">
    <property type="component" value="Unassembled WGS sequence"/>
</dbReference>
<feature type="compositionally biased region" description="Acidic residues" evidence="1">
    <location>
        <begin position="40"/>
        <end position="50"/>
    </location>
</feature>
<protein>
    <submittedName>
        <fullName evidence="2">Uncharacterized protein</fullName>
    </submittedName>
</protein>